<dbReference type="AlphaFoldDB" id="A0A1F5JR62"/>
<evidence type="ECO:0000256" key="5">
    <source>
        <dbReference type="SAM" id="Phobius"/>
    </source>
</evidence>
<dbReference type="InterPro" id="IPR003825">
    <property type="entry name" value="Colicin-V_CvpA"/>
</dbReference>
<dbReference type="Pfam" id="PF00188">
    <property type="entry name" value="CAP"/>
    <property type="match status" value="1"/>
</dbReference>
<feature type="transmembrane region" description="Helical" evidence="5">
    <location>
        <begin position="31"/>
        <end position="49"/>
    </location>
</feature>
<feature type="transmembrane region" description="Helical" evidence="5">
    <location>
        <begin position="61"/>
        <end position="83"/>
    </location>
</feature>
<dbReference type="PANTHER" id="PTHR31157">
    <property type="entry name" value="SCP DOMAIN-CONTAINING PROTEIN"/>
    <property type="match status" value="1"/>
</dbReference>
<accession>A0A1F5JR62</accession>
<dbReference type="STRING" id="1797768.A3C59_04020"/>
<evidence type="ECO:0000256" key="2">
    <source>
        <dbReference type="ARBA" id="ARBA00022692"/>
    </source>
</evidence>
<sequence length="316" mass="35450">MNWIDLIILSTFLFFALEAIKRPLILELLDFTSFLIAFFVSFRYYNLPAQFFVSNFHIPHGLSLVLGFMTAWFLTEILFFFLLRLFLPKIPILQNRFLNSLSIIPALLRGIVFIALTLVLIGTFPIQPSIKKAVLDSKIGSVILEQSIRLEEPVKSVFGGVTEDTLTFLTIKPKTNERVDLGFTTSNFSADEKTEMAMIDLVNKERAQKGLKVLVFNSGLRTVGRVHSADMFSRGYFAHFSPEGKTVADRAEENSVDFLVIGENLAYAPTLELAHKGLMNSEGHRANILSKDFGKIGIGVMDGGIYGKMFTQVFSN</sequence>
<dbReference type="InterPro" id="IPR014044">
    <property type="entry name" value="CAP_dom"/>
</dbReference>
<feature type="domain" description="SCP" evidence="6">
    <location>
        <begin position="200"/>
        <end position="314"/>
    </location>
</feature>
<keyword evidence="3 5" id="KW-1133">Transmembrane helix</keyword>
<gene>
    <name evidence="7" type="ORF">A3C59_04020</name>
</gene>
<dbReference type="Pfam" id="PF02674">
    <property type="entry name" value="Colicin_V"/>
    <property type="match status" value="1"/>
</dbReference>
<dbReference type="SUPFAM" id="SSF55797">
    <property type="entry name" value="PR-1-like"/>
    <property type="match status" value="1"/>
</dbReference>
<dbReference type="Proteomes" id="UP000176902">
    <property type="component" value="Unassembled WGS sequence"/>
</dbReference>
<evidence type="ECO:0000256" key="1">
    <source>
        <dbReference type="ARBA" id="ARBA00004141"/>
    </source>
</evidence>
<dbReference type="GO" id="GO:0016020">
    <property type="term" value="C:membrane"/>
    <property type="evidence" value="ECO:0007669"/>
    <property type="project" value="UniProtKB-SubCell"/>
</dbReference>
<proteinExistence type="predicted"/>
<reference evidence="7 8" key="1">
    <citation type="journal article" date="2016" name="Nat. Commun.">
        <title>Thousands of microbial genomes shed light on interconnected biogeochemical processes in an aquifer system.</title>
        <authorList>
            <person name="Anantharaman K."/>
            <person name="Brown C.T."/>
            <person name="Hug L.A."/>
            <person name="Sharon I."/>
            <person name="Castelle C.J."/>
            <person name="Probst A.J."/>
            <person name="Thomas B.C."/>
            <person name="Singh A."/>
            <person name="Wilkins M.J."/>
            <person name="Karaoz U."/>
            <person name="Brodie E.L."/>
            <person name="Williams K.H."/>
            <person name="Hubbard S.S."/>
            <person name="Banfield J.F."/>
        </authorList>
    </citation>
    <scope>NUCLEOTIDE SEQUENCE [LARGE SCALE GENOMIC DNA]</scope>
</reference>
<comment type="caution">
    <text evidence="7">The sequence shown here is derived from an EMBL/GenBank/DDBJ whole genome shotgun (WGS) entry which is preliminary data.</text>
</comment>
<dbReference type="EMBL" id="MFCV01000043">
    <property type="protein sequence ID" value="OGE31144.1"/>
    <property type="molecule type" value="Genomic_DNA"/>
</dbReference>
<dbReference type="GO" id="GO:0009403">
    <property type="term" value="P:toxin biosynthetic process"/>
    <property type="evidence" value="ECO:0007669"/>
    <property type="project" value="InterPro"/>
</dbReference>
<evidence type="ECO:0000259" key="6">
    <source>
        <dbReference type="Pfam" id="PF00188"/>
    </source>
</evidence>
<keyword evidence="4 5" id="KW-0472">Membrane</keyword>
<feature type="transmembrane region" description="Helical" evidence="5">
    <location>
        <begin position="103"/>
        <end position="124"/>
    </location>
</feature>
<protein>
    <recommendedName>
        <fullName evidence="6">SCP domain-containing protein</fullName>
    </recommendedName>
</protein>
<evidence type="ECO:0000313" key="8">
    <source>
        <dbReference type="Proteomes" id="UP000176902"/>
    </source>
</evidence>
<dbReference type="CDD" id="cd05379">
    <property type="entry name" value="CAP_bacterial"/>
    <property type="match status" value="1"/>
</dbReference>
<dbReference type="Gene3D" id="3.40.33.10">
    <property type="entry name" value="CAP"/>
    <property type="match status" value="1"/>
</dbReference>
<dbReference type="InterPro" id="IPR035940">
    <property type="entry name" value="CAP_sf"/>
</dbReference>
<dbReference type="PANTHER" id="PTHR31157:SF1">
    <property type="entry name" value="SCP DOMAIN-CONTAINING PROTEIN"/>
    <property type="match status" value="1"/>
</dbReference>
<keyword evidence="2 5" id="KW-0812">Transmembrane</keyword>
<evidence type="ECO:0000256" key="3">
    <source>
        <dbReference type="ARBA" id="ARBA00022989"/>
    </source>
</evidence>
<organism evidence="7 8">
    <name type="scientific">Candidatus Daviesbacteria bacterium RIFCSPHIGHO2_02_FULL_36_13</name>
    <dbReference type="NCBI Taxonomy" id="1797768"/>
    <lineage>
        <taxon>Bacteria</taxon>
        <taxon>Candidatus Daviesiibacteriota</taxon>
    </lineage>
</organism>
<comment type="subcellular location">
    <subcellularLocation>
        <location evidence="1">Membrane</location>
        <topology evidence="1">Multi-pass membrane protein</topology>
    </subcellularLocation>
</comment>
<evidence type="ECO:0000256" key="4">
    <source>
        <dbReference type="ARBA" id="ARBA00023136"/>
    </source>
</evidence>
<name>A0A1F5JR62_9BACT</name>
<evidence type="ECO:0000313" key="7">
    <source>
        <dbReference type="EMBL" id="OGE31144.1"/>
    </source>
</evidence>